<dbReference type="Pfam" id="PF13593">
    <property type="entry name" value="SBF_like"/>
    <property type="match status" value="1"/>
</dbReference>
<organism evidence="3">
    <name type="scientific">Hanusia phi</name>
    <dbReference type="NCBI Taxonomy" id="3032"/>
    <lineage>
        <taxon>Eukaryota</taxon>
        <taxon>Cryptophyceae</taxon>
        <taxon>Pyrenomonadales</taxon>
        <taxon>Geminigeraceae</taxon>
        <taxon>Hanusia</taxon>
    </lineage>
</organism>
<feature type="compositionally biased region" description="Polar residues" evidence="1">
    <location>
        <begin position="337"/>
        <end position="350"/>
    </location>
</feature>
<keyword evidence="2" id="KW-0812">Transmembrane</keyword>
<evidence type="ECO:0000313" key="3">
    <source>
        <dbReference type="EMBL" id="CAD8468655.1"/>
    </source>
</evidence>
<dbReference type="PANTHER" id="PTHR18640">
    <property type="entry name" value="SOLUTE CARRIER FAMILY 10 MEMBER 7"/>
    <property type="match status" value="1"/>
</dbReference>
<evidence type="ECO:0000256" key="2">
    <source>
        <dbReference type="SAM" id="Phobius"/>
    </source>
</evidence>
<feature type="transmembrane region" description="Helical" evidence="2">
    <location>
        <begin position="237"/>
        <end position="259"/>
    </location>
</feature>
<dbReference type="EMBL" id="HBEO01002870">
    <property type="protein sequence ID" value="CAD8468655.1"/>
    <property type="molecule type" value="Transcribed_RNA"/>
</dbReference>
<feature type="transmembrane region" description="Helical" evidence="2">
    <location>
        <begin position="16"/>
        <end position="36"/>
    </location>
</feature>
<name>A0A7S0DYX8_9CRYP</name>
<dbReference type="Gene3D" id="1.20.1530.20">
    <property type="match status" value="1"/>
</dbReference>
<dbReference type="PANTHER" id="PTHR18640:SF10">
    <property type="entry name" value="SODIUM_METABOLITE COTRANSPORTER BASS4, CHLOROPLASTIC-RELATED"/>
    <property type="match status" value="1"/>
</dbReference>
<feature type="transmembrane region" description="Helical" evidence="2">
    <location>
        <begin position="72"/>
        <end position="94"/>
    </location>
</feature>
<keyword evidence="2" id="KW-1133">Transmembrane helix</keyword>
<proteinExistence type="predicted"/>
<protein>
    <submittedName>
        <fullName evidence="3">Uncharacterized protein</fullName>
    </submittedName>
</protein>
<feature type="region of interest" description="Disordered" evidence="1">
    <location>
        <begin position="335"/>
        <end position="375"/>
    </location>
</feature>
<evidence type="ECO:0000256" key="1">
    <source>
        <dbReference type="SAM" id="MobiDB-lite"/>
    </source>
</evidence>
<dbReference type="InterPro" id="IPR038770">
    <property type="entry name" value="Na+/solute_symporter_sf"/>
</dbReference>
<dbReference type="AlphaFoldDB" id="A0A7S0DYX8"/>
<feature type="transmembrane region" description="Helical" evidence="2">
    <location>
        <begin position="132"/>
        <end position="158"/>
    </location>
</feature>
<gene>
    <name evidence="3" type="ORF">HPHI1048_LOCUS2034</name>
</gene>
<accession>A0A7S0DYX8</accession>
<dbReference type="InterPro" id="IPR016833">
    <property type="entry name" value="Put_Na-Bile_cotransptr"/>
</dbReference>
<keyword evidence="2" id="KW-0472">Membrane</keyword>
<reference evidence="3" key="1">
    <citation type="submission" date="2021-01" db="EMBL/GenBank/DDBJ databases">
        <authorList>
            <person name="Corre E."/>
            <person name="Pelletier E."/>
            <person name="Niang G."/>
            <person name="Scheremetjew M."/>
            <person name="Finn R."/>
            <person name="Kale V."/>
            <person name="Holt S."/>
            <person name="Cochrane G."/>
            <person name="Meng A."/>
            <person name="Brown T."/>
            <person name="Cohen L."/>
        </authorList>
    </citation>
    <scope>NUCLEOTIDE SEQUENCE</scope>
    <source>
        <strain evidence="3">CCMP325</strain>
    </source>
</reference>
<feature type="transmembrane region" description="Helical" evidence="2">
    <location>
        <begin position="42"/>
        <end position="60"/>
    </location>
</feature>
<sequence length="375" mass="40359">MSESATKLIKFADAQCLPIGLVSAIIFGIAVPIVGYKVGSGNYAGVLCVVIIFFFAGLKLKTDECKAALRSYKVTTLGLLSILVFTCVLGSALTRAVPLDPVDFKLGMIIFFCMPCTINSGSVLAKQAGGNFASALLLTVMGNMLGIFTCPLLLWLFADLQDVSFPVGSMVWKLCLTVFVPLITGKLLQELPTSDHLVRRTVATYNKHITYASNALLVLIPWMKISKSVIEGDFQKASLFDMLVVLLWTSFIHLLFLMLNYGLSVLCKLEVPFQKAVVLVGSSKTLPMALTVLTFLPSDAGQDGLVAIPCIIGHMGQIVIDGFISSAWAAHTKDSQSSKTTQISLPSSPLQEPAIKEEADTAPMVKNAEQLESKA</sequence>
<feature type="transmembrane region" description="Helical" evidence="2">
    <location>
        <begin position="106"/>
        <end position="125"/>
    </location>
</feature>